<organism evidence="1 2">
    <name type="scientific">Mesorhizobium plurifarium</name>
    <dbReference type="NCBI Taxonomy" id="69974"/>
    <lineage>
        <taxon>Bacteria</taxon>
        <taxon>Pseudomonadati</taxon>
        <taxon>Pseudomonadota</taxon>
        <taxon>Alphaproteobacteria</taxon>
        <taxon>Hyphomicrobiales</taxon>
        <taxon>Phyllobacteriaceae</taxon>
        <taxon>Mesorhizobium</taxon>
    </lineage>
</organism>
<gene>
    <name evidence="1" type="ORF">MPL1032_30116</name>
</gene>
<dbReference type="EMBL" id="CCND01000023">
    <property type="protein sequence ID" value="CDX60232.1"/>
    <property type="molecule type" value="Genomic_DNA"/>
</dbReference>
<proteinExistence type="predicted"/>
<dbReference type="Proteomes" id="UP000182888">
    <property type="component" value="Unassembled WGS sequence"/>
</dbReference>
<dbReference type="AlphaFoldDB" id="A0A0K2W2S4"/>
<evidence type="ECO:0000313" key="2">
    <source>
        <dbReference type="Proteomes" id="UP000182888"/>
    </source>
</evidence>
<accession>A0A0K2W2S4</accession>
<evidence type="ECO:0000313" key="1">
    <source>
        <dbReference type="EMBL" id="CDX60232.1"/>
    </source>
</evidence>
<reference evidence="2" key="1">
    <citation type="submission" date="2014-08" db="EMBL/GenBank/DDBJ databases">
        <authorList>
            <person name="Edwards T."/>
        </authorList>
    </citation>
    <scope>NUCLEOTIDE SEQUENCE [LARGE SCALE GENOMIC DNA]</scope>
</reference>
<sequence>MGTLNPTILRDSIKEAKATKDLTGISHAEQRMIIHRIYTRKVKEFSALYPVVFAVENALRSKLADFLAVHFNRMDWWVLIRDAIRQGHDHTHFVNGNICGKPATQSFIKQAFFAMDKVLNVQQMAGRVTGQDRTDEFYYCLTIGELARLMETDWSRIRQMFRNDATIGFKLDLHAFKTNIGLLRDARNELYHSNPIKNRPQVFQASERILNALDFHLGDYDNDLRDTQYTRVTATVIRVDRHLLPAR</sequence>
<protein>
    <submittedName>
        <fullName evidence="1">Uncharacterized protein</fullName>
    </submittedName>
</protein>
<name>A0A0K2W2S4_MESPL</name>